<dbReference type="RefSeq" id="WP_088561927.1">
    <property type="nucleotide sequence ID" value="NZ_FYEH01000008.1"/>
</dbReference>
<dbReference type="GO" id="GO:0008270">
    <property type="term" value="F:zinc ion binding"/>
    <property type="evidence" value="ECO:0007669"/>
    <property type="project" value="InterPro"/>
</dbReference>
<reference evidence="3 4" key="1">
    <citation type="submission" date="2017-06" db="EMBL/GenBank/DDBJ databases">
        <authorList>
            <person name="Kim H.J."/>
            <person name="Triplett B.A."/>
        </authorList>
    </citation>
    <scope>NUCLEOTIDE SEQUENCE [LARGE SCALE GENOMIC DNA]</scope>
    <source>
        <strain evidence="3 4">B29T1</strain>
    </source>
</reference>
<dbReference type="InterPro" id="IPR041920">
    <property type="entry name" value="ROS/MUCR_sf"/>
</dbReference>
<gene>
    <name evidence="3" type="ORF">SAMN07250955_108148</name>
</gene>
<evidence type="ECO:0000256" key="2">
    <source>
        <dbReference type="SAM" id="MobiDB-lite"/>
    </source>
</evidence>
<dbReference type="GO" id="GO:0003677">
    <property type="term" value="F:DNA binding"/>
    <property type="evidence" value="ECO:0007669"/>
    <property type="project" value="InterPro"/>
</dbReference>
<accession>A0A212RH70</accession>
<organism evidence="3 4">
    <name type="scientific">Arboricoccus pini</name>
    <dbReference type="NCBI Taxonomy" id="1963835"/>
    <lineage>
        <taxon>Bacteria</taxon>
        <taxon>Pseudomonadati</taxon>
        <taxon>Pseudomonadota</taxon>
        <taxon>Alphaproteobacteria</taxon>
        <taxon>Geminicoccales</taxon>
        <taxon>Geminicoccaceae</taxon>
        <taxon>Arboricoccus</taxon>
    </lineage>
</organism>
<dbReference type="EMBL" id="FYEH01000008">
    <property type="protein sequence ID" value="SNB71610.1"/>
    <property type="molecule type" value="Genomic_DNA"/>
</dbReference>
<dbReference type="InterPro" id="IPR008807">
    <property type="entry name" value="ROS_MUCR"/>
</dbReference>
<dbReference type="GO" id="GO:0006355">
    <property type="term" value="P:regulation of DNA-templated transcription"/>
    <property type="evidence" value="ECO:0007669"/>
    <property type="project" value="InterPro"/>
</dbReference>
<evidence type="ECO:0000313" key="3">
    <source>
        <dbReference type="EMBL" id="SNB71610.1"/>
    </source>
</evidence>
<proteinExistence type="inferred from homology"/>
<feature type="compositionally biased region" description="Basic residues" evidence="2">
    <location>
        <begin position="176"/>
        <end position="186"/>
    </location>
</feature>
<dbReference type="Pfam" id="PF05443">
    <property type="entry name" value="ROS_MUCR"/>
    <property type="match status" value="1"/>
</dbReference>
<sequence>MSEPNEKSPIDHKELLTQTTDIVASYVANNSVDINDLSSLITGVFASLQAQGREPEPGPAPQLLPAVPIKKSVHRDFIICLEDGKKLKTLKRHLRIRYNLTPADYRRKWGLPPDYPMVAPSYAERRSELALKIGLGRTVAADEVEEVSPPPARPTRRKAEANATVSLAAPASKRQVAARRPPRQSS</sequence>
<protein>
    <submittedName>
        <fullName evidence="3">Transcriptional regulator, MucR family</fullName>
    </submittedName>
</protein>
<dbReference type="Proteomes" id="UP000197065">
    <property type="component" value="Unassembled WGS sequence"/>
</dbReference>
<evidence type="ECO:0000256" key="1">
    <source>
        <dbReference type="ARBA" id="ARBA00007031"/>
    </source>
</evidence>
<name>A0A212RH70_9PROT</name>
<comment type="similarity">
    <text evidence="1">Belongs to the ros/MucR family.</text>
</comment>
<feature type="region of interest" description="Disordered" evidence="2">
    <location>
        <begin position="141"/>
        <end position="186"/>
    </location>
</feature>
<dbReference type="AlphaFoldDB" id="A0A212RH70"/>
<dbReference type="Gene3D" id="1.10.10.1550">
    <property type="entry name" value="ROS/MUCR transcriptional regulator protein"/>
    <property type="match status" value="1"/>
</dbReference>
<evidence type="ECO:0000313" key="4">
    <source>
        <dbReference type="Proteomes" id="UP000197065"/>
    </source>
</evidence>
<keyword evidence="4" id="KW-1185">Reference proteome</keyword>
<dbReference type="OrthoDB" id="9809693at2"/>